<keyword evidence="8" id="KW-1185">Reference proteome</keyword>
<dbReference type="PANTHER" id="PTHR43531:SF11">
    <property type="entry name" value="METHYL-ACCEPTING CHEMOTAXIS PROTEIN 3"/>
    <property type="match status" value="1"/>
</dbReference>
<dbReference type="Proteomes" id="UP000030700">
    <property type="component" value="Unassembled WGS sequence"/>
</dbReference>
<evidence type="ECO:0000313" key="7">
    <source>
        <dbReference type="EMBL" id="GAK49592.1"/>
    </source>
</evidence>
<dbReference type="PRINTS" id="PR00260">
    <property type="entry name" value="CHEMTRNSDUCR"/>
</dbReference>
<dbReference type="GO" id="GO:0007165">
    <property type="term" value="P:signal transduction"/>
    <property type="evidence" value="ECO:0007669"/>
    <property type="project" value="UniProtKB-KW"/>
</dbReference>
<evidence type="ECO:0000256" key="1">
    <source>
        <dbReference type="ARBA" id="ARBA00022500"/>
    </source>
</evidence>
<sequence>MTARTQVNEPETGQQDQSSPVKRWYHLNLLYKFMLIFLLVTIIPMLCILFYVASENRQLIAEQMKPSTLSNMEIFREISQKRIAKRTIVLTNMQQNVLEVEPYIFDDLKDELSRELQMLCSEFALPPHGSPLALYSKPDWLNICADSSQIERLVDNASAEVNISINRQWQGQIAQAKSVVEEQARQERFDEFDEQARNEINELASNIYHQTLNKTLPVTMGFGILGGTLGVLFASTMIRPIKQMTVTAQQISRGNVHQVLPVVHAHDEIGQLVASFYDTTRYLQTIAAGAQKISEGEFPDDITPVSVHDALGSAFQKMTTYLKDIAELAVNISRGDLNQVVIPKSEADVLGNAVYQMTRYLQQIAQVAKKVASGNLSEGAQLQSEHDFLGRAFAEMISKLRYLVSKIRAGADQLVLQGMDSHSRAQEEAASVEKISLSVEETSSSMNEMAATIQDVNERMKQLSSFIGESSSSIEELNSSIRQIVTHGEQLASASQDTSSSIQQISASMQQIADTAQHAKALSDGARQDAIDGREAVEMMINSMTAIEQMVTITAEAILSVNKRTESISKILAVIKDMSDQTSLLSINASIIAKKSGERGREFNVIADRVRKLADQSNSSAKEIAVIIRDVQKESSHAVEVASIGREKVLDGVKLAESAGKALDKIISGANESSSVVSKIAETTVEQTKISQYIMQSMEQVVEMVNQIKVATKEQDLSSSYIMTQAEQVLLLSQQVKQAISDQTGVVKHVSEAMDNIRALIEMTSERAHASTEAALMLSQHADALKQLVSQFSI</sequence>
<dbReference type="Pfam" id="PF00015">
    <property type="entry name" value="MCPsignal"/>
    <property type="match status" value="1"/>
</dbReference>
<feature type="transmembrane region" description="Helical" evidence="4">
    <location>
        <begin position="29"/>
        <end position="53"/>
    </location>
</feature>
<dbReference type="PROSITE" id="PS50885">
    <property type="entry name" value="HAMP"/>
    <property type="match status" value="2"/>
</dbReference>
<evidence type="ECO:0000256" key="4">
    <source>
        <dbReference type="SAM" id="Phobius"/>
    </source>
</evidence>
<feature type="domain" description="HAMP" evidence="6">
    <location>
        <begin position="235"/>
        <end position="288"/>
    </location>
</feature>
<feature type="domain" description="HAMP" evidence="6">
    <location>
        <begin position="355"/>
        <end position="405"/>
    </location>
</feature>
<dbReference type="Pfam" id="PF00672">
    <property type="entry name" value="HAMP"/>
    <property type="match status" value="1"/>
</dbReference>
<dbReference type="InterPro" id="IPR051310">
    <property type="entry name" value="MCP_chemotaxis"/>
</dbReference>
<dbReference type="CDD" id="cd06225">
    <property type="entry name" value="HAMP"/>
    <property type="match status" value="1"/>
</dbReference>
<dbReference type="SUPFAM" id="SSF158472">
    <property type="entry name" value="HAMP domain-like"/>
    <property type="match status" value="1"/>
</dbReference>
<proteinExistence type="inferred from homology"/>
<dbReference type="PANTHER" id="PTHR43531">
    <property type="entry name" value="PROTEIN ICFG"/>
    <property type="match status" value="1"/>
</dbReference>
<dbReference type="SMART" id="SM00283">
    <property type="entry name" value="MA"/>
    <property type="match status" value="1"/>
</dbReference>
<dbReference type="GO" id="GO:0006935">
    <property type="term" value="P:chemotaxis"/>
    <property type="evidence" value="ECO:0007669"/>
    <property type="project" value="UniProtKB-KW"/>
</dbReference>
<keyword evidence="4" id="KW-0812">Transmembrane</keyword>
<dbReference type="InterPro" id="IPR004089">
    <property type="entry name" value="MCPsignal_dom"/>
</dbReference>
<reference evidence="7 8" key="1">
    <citation type="journal article" date="2015" name="PeerJ">
        <title>First genomic representation of candidate bacterial phylum KSB3 points to enhanced environmental sensing as a trigger of wastewater bulking.</title>
        <authorList>
            <person name="Sekiguchi Y."/>
            <person name="Ohashi A."/>
            <person name="Parks D.H."/>
            <person name="Yamauchi T."/>
            <person name="Tyson G.W."/>
            <person name="Hugenholtz P."/>
        </authorList>
    </citation>
    <scope>NUCLEOTIDE SEQUENCE [LARGE SCALE GENOMIC DNA]</scope>
</reference>
<comment type="similarity">
    <text evidence="2">Belongs to the methyl-accepting chemotaxis (MCP) protein family.</text>
</comment>
<feature type="domain" description="Methyl-accepting transducer" evidence="5">
    <location>
        <begin position="466"/>
        <end position="702"/>
    </location>
</feature>
<evidence type="ECO:0000259" key="6">
    <source>
        <dbReference type="PROSITE" id="PS50885"/>
    </source>
</evidence>
<dbReference type="SMART" id="SM00304">
    <property type="entry name" value="HAMP"/>
    <property type="match status" value="3"/>
</dbReference>
<dbReference type="EMBL" id="DF820455">
    <property type="protein sequence ID" value="GAK49592.1"/>
    <property type="molecule type" value="Genomic_DNA"/>
</dbReference>
<dbReference type="GO" id="GO:0005886">
    <property type="term" value="C:plasma membrane"/>
    <property type="evidence" value="ECO:0007669"/>
    <property type="project" value="TreeGrafter"/>
</dbReference>
<keyword evidence="4" id="KW-1133">Transmembrane helix</keyword>
<dbReference type="InterPro" id="IPR004090">
    <property type="entry name" value="Chemotax_Me-accpt_rcpt"/>
</dbReference>
<evidence type="ECO:0000256" key="2">
    <source>
        <dbReference type="ARBA" id="ARBA00029447"/>
    </source>
</evidence>
<organism evidence="7 8">
    <name type="scientific">Candidatus Moduliflexus flocculans</name>
    <dbReference type="NCBI Taxonomy" id="1499966"/>
    <lineage>
        <taxon>Bacteria</taxon>
        <taxon>Candidatus Moduliflexota</taxon>
        <taxon>Candidatus Moduliflexia</taxon>
        <taxon>Candidatus Moduliflexales</taxon>
        <taxon>Candidatus Moduliflexaceae</taxon>
    </lineage>
</organism>
<dbReference type="HOGENOM" id="CLU_353625_0_0_0"/>
<keyword evidence="3" id="KW-0807">Transducer</keyword>
<evidence type="ECO:0000259" key="5">
    <source>
        <dbReference type="PROSITE" id="PS50111"/>
    </source>
</evidence>
<evidence type="ECO:0000313" key="8">
    <source>
        <dbReference type="Proteomes" id="UP000030700"/>
    </source>
</evidence>
<gene>
    <name evidence="7" type="ORF">U14_00815</name>
</gene>
<dbReference type="AlphaFoldDB" id="A0A0S6VQQ7"/>
<keyword evidence="4" id="KW-0472">Membrane</keyword>
<feature type="transmembrane region" description="Helical" evidence="4">
    <location>
        <begin position="216"/>
        <end position="238"/>
    </location>
</feature>
<dbReference type="InterPro" id="IPR003660">
    <property type="entry name" value="HAMP_dom"/>
</dbReference>
<protein>
    <submittedName>
        <fullName evidence="7">Methyl-accepting chemotaxis sensory transducer</fullName>
    </submittedName>
</protein>
<evidence type="ECO:0000256" key="3">
    <source>
        <dbReference type="PROSITE-ProRule" id="PRU00284"/>
    </source>
</evidence>
<keyword evidence="1" id="KW-0145">Chemotaxis</keyword>
<dbReference type="GO" id="GO:0004888">
    <property type="term" value="F:transmembrane signaling receptor activity"/>
    <property type="evidence" value="ECO:0007669"/>
    <property type="project" value="InterPro"/>
</dbReference>
<dbReference type="STRING" id="1499966.U14_00815"/>
<dbReference type="SUPFAM" id="SSF58104">
    <property type="entry name" value="Methyl-accepting chemotaxis protein (MCP) signaling domain"/>
    <property type="match status" value="2"/>
</dbReference>
<accession>A0A0S6VQQ7</accession>
<name>A0A0S6VQQ7_9BACT</name>
<dbReference type="Gene3D" id="6.10.340.10">
    <property type="match status" value="1"/>
</dbReference>
<dbReference type="Gene3D" id="1.10.287.950">
    <property type="entry name" value="Methyl-accepting chemotaxis protein"/>
    <property type="match status" value="2"/>
</dbReference>
<dbReference type="PROSITE" id="PS50111">
    <property type="entry name" value="CHEMOTAXIS_TRANSDUC_2"/>
    <property type="match status" value="1"/>
</dbReference>